<dbReference type="SUPFAM" id="SSF48726">
    <property type="entry name" value="Immunoglobulin"/>
    <property type="match status" value="1"/>
</dbReference>
<dbReference type="Ensembl" id="ENSSDAT00000003427.1">
    <property type="protein sequence ID" value="ENSSDAP00000002969.1"/>
    <property type="gene ID" value="ENSSDAG00000002845.1"/>
</dbReference>
<evidence type="ECO:0000259" key="1">
    <source>
        <dbReference type="SMART" id="SM00406"/>
    </source>
</evidence>
<protein>
    <recommendedName>
        <fullName evidence="1">Immunoglobulin V-set domain-containing protein</fullName>
    </recommendedName>
</protein>
<reference evidence="2" key="1">
    <citation type="submission" date="2025-08" db="UniProtKB">
        <authorList>
            <consortium name="Ensembl"/>
        </authorList>
    </citation>
    <scope>IDENTIFICATION</scope>
</reference>
<sequence>MKLNPFLSPCTKVNSKWIKELDIKSETLRLIEEKVGSDLHIVGSGSKFLNRTPIAQELITRINKWDLLKLKKCASLFPGFWAQSALTQPPSISGTPEQSVTISCAGTSSDIGRYKEFQIYPGTTHKLMIHGVSSRPSGIPDRFSGSKSGNTASLTISGVQLEDEADYYRCSYAGNYNYHSGPR</sequence>
<evidence type="ECO:0000313" key="2">
    <source>
        <dbReference type="Ensembl" id="ENSSDAP00000002969.1"/>
    </source>
</evidence>
<name>A0A8C9P488_SPEDA</name>
<feature type="domain" description="Immunoglobulin V-set" evidence="1">
    <location>
        <begin position="99"/>
        <end position="172"/>
    </location>
</feature>
<dbReference type="InterPro" id="IPR013783">
    <property type="entry name" value="Ig-like_fold"/>
</dbReference>
<dbReference type="Pfam" id="PF07686">
    <property type="entry name" value="V-set"/>
    <property type="match status" value="1"/>
</dbReference>
<dbReference type="PANTHER" id="PTHR23267">
    <property type="entry name" value="IMMUNOGLOBULIN LIGHT CHAIN"/>
    <property type="match status" value="1"/>
</dbReference>
<dbReference type="InterPro" id="IPR036179">
    <property type="entry name" value="Ig-like_dom_sf"/>
</dbReference>
<dbReference type="SMART" id="SM00406">
    <property type="entry name" value="IGv"/>
    <property type="match status" value="1"/>
</dbReference>
<accession>A0A8C9P488</accession>
<keyword evidence="3" id="KW-1185">Reference proteome</keyword>
<reference evidence="2" key="2">
    <citation type="submission" date="2025-09" db="UniProtKB">
        <authorList>
            <consortium name="Ensembl"/>
        </authorList>
    </citation>
    <scope>IDENTIFICATION</scope>
</reference>
<dbReference type="Proteomes" id="UP000694422">
    <property type="component" value="Unplaced"/>
</dbReference>
<dbReference type="AlphaFoldDB" id="A0A8C9P488"/>
<dbReference type="InterPro" id="IPR013106">
    <property type="entry name" value="Ig_V-set"/>
</dbReference>
<dbReference type="InterPro" id="IPR050150">
    <property type="entry name" value="IgV_Light_Chain"/>
</dbReference>
<proteinExistence type="predicted"/>
<evidence type="ECO:0000313" key="3">
    <source>
        <dbReference type="Proteomes" id="UP000694422"/>
    </source>
</evidence>
<dbReference type="Gene3D" id="2.60.40.10">
    <property type="entry name" value="Immunoglobulins"/>
    <property type="match status" value="1"/>
</dbReference>
<organism evidence="2 3">
    <name type="scientific">Spermophilus dauricus</name>
    <name type="common">Daurian ground squirrel</name>
    <dbReference type="NCBI Taxonomy" id="99837"/>
    <lineage>
        <taxon>Eukaryota</taxon>
        <taxon>Metazoa</taxon>
        <taxon>Chordata</taxon>
        <taxon>Craniata</taxon>
        <taxon>Vertebrata</taxon>
        <taxon>Euteleostomi</taxon>
        <taxon>Mammalia</taxon>
        <taxon>Eutheria</taxon>
        <taxon>Euarchontoglires</taxon>
        <taxon>Glires</taxon>
        <taxon>Rodentia</taxon>
        <taxon>Sciuromorpha</taxon>
        <taxon>Sciuridae</taxon>
        <taxon>Xerinae</taxon>
        <taxon>Marmotini</taxon>
        <taxon>Spermophilus</taxon>
    </lineage>
</organism>